<dbReference type="eggNOG" id="COG1175">
    <property type="taxonomic scope" value="Bacteria"/>
</dbReference>
<name>A0A084U7W3_9HYPH</name>
<feature type="transmembrane region" description="Helical" evidence="7">
    <location>
        <begin position="354"/>
        <end position="376"/>
    </location>
</feature>
<dbReference type="PANTHER" id="PTHR30193">
    <property type="entry name" value="ABC TRANSPORTER PERMEASE PROTEIN"/>
    <property type="match status" value="1"/>
</dbReference>
<feature type="transmembrane region" description="Helical" evidence="7">
    <location>
        <begin position="58"/>
        <end position="77"/>
    </location>
</feature>
<comment type="caution">
    <text evidence="9">The sequence shown here is derived from an EMBL/GenBank/DDBJ whole genome shotgun (WGS) entry which is preliminary data.</text>
</comment>
<feature type="transmembrane region" description="Helical" evidence="7">
    <location>
        <begin position="253"/>
        <end position="275"/>
    </location>
</feature>
<evidence type="ECO:0000259" key="8">
    <source>
        <dbReference type="PROSITE" id="PS50928"/>
    </source>
</evidence>
<keyword evidence="6 7" id="KW-0472">Membrane</keyword>
<comment type="similarity">
    <text evidence="7">Belongs to the binding-protein-dependent transport system permease family.</text>
</comment>
<protein>
    <submittedName>
        <fullName evidence="9">Binding-protein-dependent transport system inner membrane protein</fullName>
    </submittedName>
</protein>
<comment type="subcellular location">
    <subcellularLocation>
        <location evidence="1 7">Cell membrane</location>
        <topology evidence="1 7">Multi-pass membrane protein</topology>
    </subcellularLocation>
</comment>
<dbReference type="InterPro" id="IPR035906">
    <property type="entry name" value="MetI-like_sf"/>
</dbReference>
<feature type="transmembrane region" description="Helical" evidence="7">
    <location>
        <begin position="25"/>
        <end position="52"/>
    </location>
</feature>
<evidence type="ECO:0000256" key="3">
    <source>
        <dbReference type="ARBA" id="ARBA00022475"/>
    </source>
</evidence>
<keyword evidence="3" id="KW-1003">Cell membrane</keyword>
<keyword evidence="4 7" id="KW-0812">Transmembrane</keyword>
<dbReference type="GO" id="GO:0055085">
    <property type="term" value="P:transmembrane transport"/>
    <property type="evidence" value="ECO:0007669"/>
    <property type="project" value="InterPro"/>
</dbReference>
<dbReference type="AlphaFoldDB" id="A0A084U7W3"/>
<evidence type="ECO:0000256" key="2">
    <source>
        <dbReference type="ARBA" id="ARBA00022448"/>
    </source>
</evidence>
<dbReference type="InterPro" id="IPR051393">
    <property type="entry name" value="ABC_transporter_permease"/>
</dbReference>
<dbReference type="PATRIC" id="fig|472175.3.peg.65"/>
<dbReference type="EMBL" id="JMQM01000001">
    <property type="protein sequence ID" value="KFB09049.1"/>
    <property type="molecule type" value="Genomic_DNA"/>
</dbReference>
<feature type="domain" description="ABC transmembrane type-1" evidence="8">
    <location>
        <begin position="160"/>
        <end position="373"/>
    </location>
</feature>
<evidence type="ECO:0000256" key="1">
    <source>
        <dbReference type="ARBA" id="ARBA00004651"/>
    </source>
</evidence>
<dbReference type="GO" id="GO:0005886">
    <property type="term" value="C:plasma membrane"/>
    <property type="evidence" value="ECO:0007669"/>
    <property type="project" value="UniProtKB-SubCell"/>
</dbReference>
<dbReference type="Pfam" id="PF00528">
    <property type="entry name" value="BPD_transp_1"/>
    <property type="match status" value="1"/>
</dbReference>
<keyword evidence="2 7" id="KW-0813">Transport</keyword>
<sequence length="384" mass="42025">MVSTDASSAPAGNAAQIGAFLKTGLLAVVIMLAGIITSAAVAAGAFFAISAILPDSNLLNAVLVMVLGVAACFGYFWGSNAILDMIYPARGQNIATNLTRANAIRPWLFLGPAVVILGIYLVYPVINSLILSFHGPRGENWVGTANYSWLMGDQAFRESVRNNFLWLLVVPAASTFFGLIAATLTDRISWGNVAKSLIFMPMAISFIGASVIWKFIYDYRAEGSEQIGLLNAIVTGLGFEPQAWITVPFWNNFFLMIVLIWIQTGFAMVILSAALRGIPEETIEAAIIDGASPFQIFYKIKVPQIWGTIAVVWTTITILVLKVFDIVLAMTNGQWGTQVLANYMFDWMFRGLDFGRASVIALVIMAMVIPIMIWNIREARKDMR</sequence>
<dbReference type="Gene3D" id="1.10.3720.10">
    <property type="entry name" value="MetI-like"/>
    <property type="match status" value="1"/>
</dbReference>
<proteinExistence type="inferred from homology"/>
<evidence type="ECO:0000256" key="6">
    <source>
        <dbReference type="ARBA" id="ARBA00023136"/>
    </source>
</evidence>
<organism evidence="9 10">
    <name type="scientific">Nitratireductor basaltis</name>
    <dbReference type="NCBI Taxonomy" id="472175"/>
    <lineage>
        <taxon>Bacteria</taxon>
        <taxon>Pseudomonadati</taxon>
        <taxon>Pseudomonadota</taxon>
        <taxon>Alphaproteobacteria</taxon>
        <taxon>Hyphomicrobiales</taxon>
        <taxon>Phyllobacteriaceae</taxon>
        <taxon>Nitratireductor</taxon>
    </lineage>
</organism>
<feature type="transmembrane region" description="Helical" evidence="7">
    <location>
        <begin position="107"/>
        <end position="126"/>
    </location>
</feature>
<evidence type="ECO:0000313" key="9">
    <source>
        <dbReference type="EMBL" id="KFB09049.1"/>
    </source>
</evidence>
<dbReference type="PROSITE" id="PS50928">
    <property type="entry name" value="ABC_TM1"/>
    <property type="match status" value="1"/>
</dbReference>
<dbReference type="PANTHER" id="PTHR30193:SF18">
    <property type="entry name" value="OSMOPROTECTIVE COMPOUNDS UPTAKE PERMEASE PROTEIN GGTC"/>
    <property type="match status" value="1"/>
</dbReference>
<dbReference type="Proteomes" id="UP000053675">
    <property type="component" value="Unassembled WGS sequence"/>
</dbReference>
<reference evidence="9 10" key="1">
    <citation type="submission" date="2014-05" db="EMBL/GenBank/DDBJ databases">
        <title>Draft Genome Sequence of Nitratireductor basaltis Strain UMTGB225, A Marine Bacterium Isolated from Green Barrel Tunicate.</title>
        <authorList>
            <person name="Gan H.Y."/>
        </authorList>
    </citation>
    <scope>NUCLEOTIDE SEQUENCE [LARGE SCALE GENOMIC DNA]</scope>
    <source>
        <strain evidence="9 10">UMTGB225</strain>
    </source>
</reference>
<dbReference type="SUPFAM" id="SSF161098">
    <property type="entry name" value="MetI-like"/>
    <property type="match status" value="1"/>
</dbReference>
<evidence type="ECO:0000256" key="7">
    <source>
        <dbReference type="RuleBase" id="RU363032"/>
    </source>
</evidence>
<dbReference type="CDD" id="cd06261">
    <property type="entry name" value="TM_PBP2"/>
    <property type="match status" value="1"/>
</dbReference>
<keyword evidence="5 7" id="KW-1133">Transmembrane helix</keyword>
<feature type="transmembrane region" description="Helical" evidence="7">
    <location>
        <begin position="164"/>
        <end position="185"/>
    </location>
</feature>
<gene>
    <name evidence="9" type="ORF">EL18_00063</name>
</gene>
<feature type="transmembrane region" description="Helical" evidence="7">
    <location>
        <begin position="197"/>
        <end position="216"/>
    </location>
</feature>
<dbReference type="InterPro" id="IPR000515">
    <property type="entry name" value="MetI-like"/>
</dbReference>
<evidence type="ECO:0000256" key="4">
    <source>
        <dbReference type="ARBA" id="ARBA00022692"/>
    </source>
</evidence>
<keyword evidence="10" id="KW-1185">Reference proteome</keyword>
<dbReference type="STRING" id="472175.EL18_00063"/>
<accession>A0A084U7W3</accession>
<feature type="transmembrane region" description="Helical" evidence="7">
    <location>
        <begin position="305"/>
        <end position="324"/>
    </location>
</feature>
<evidence type="ECO:0000256" key="5">
    <source>
        <dbReference type="ARBA" id="ARBA00022989"/>
    </source>
</evidence>
<evidence type="ECO:0000313" key="10">
    <source>
        <dbReference type="Proteomes" id="UP000053675"/>
    </source>
</evidence>